<comment type="caution">
    <text evidence="2">The sequence shown here is derived from an EMBL/GenBank/DDBJ whole genome shotgun (WGS) entry which is preliminary data.</text>
</comment>
<evidence type="ECO:0000256" key="1">
    <source>
        <dbReference type="SAM" id="MobiDB-lite"/>
    </source>
</evidence>
<sequence>MLSTPDADNAWKGMARTIPSLEPPRREAGKAAYAALLQGESGHPGHGAAAEQWLLLRERTSRRLSDAC</sequence>
<dbReference type="AlphaFoldDB" id="A0A5N8VE60"/>
<gene>
    <name evidence="2" type="ORF">FNH09_19270</name>
</gene>
<organism evidence="2 3">
    <name type="scientific">Streptomyces adustus</name>
    <dbReference type="NCBI Taxonomy" id="1609272"/>
    <lineage>
        <taxon>Bacteria</taxon>
        <taxon>Bacillati</taxon>
        <taxon>Actinomycetota</taxon>
        <taxon>Actinomycetes</taxon>
        <taxon>Kitasatosporales</taxon>
        <taxon>Streptomycetaceae</taxon>
        <taxon>Streptomyces</taxon>
    </lineage>
</organism>
<dbReference type="OrthoDB" id="4337387at2"/>
<name>A0A5N8VE60_9ACTN</name>
<keyword evidence="3" id="KW-1185">Reference proteome</keyword>
<reference evidence="2 3" key="1">
    <citation type="submission" date="2019-07" db="EMBL/GenBank/DDBJ databases">
        <title>New species of Amycolatopsis and Streptomyces.</title>
        <authorList>
            <person name="Duangmal K."/>
            <person name="Teo W.F.A."/>
            <person name="Lipun K."/>
        </authorList>
    </citation>
    <scope>NUCLEOTIDE SEQUENCE [LARGE SCALE GENOMIC DNA]</scope>
    <source>
        <strain evidence="2 3">NBRC 109810</strain>
    </source>
</reference>
<evidence type="ECO:0000313" key="2">
    <source>
        <dbReference type="EMBL" id="MPY33329.1"/>
    </source>
</evidence>
<proteinExistence type="predicted"/>
<protein>
    <submittedName>
        <fullName evidence="2">Uncharacterized protein</fullName>
    </submittedName>
</protein>
<accession>A0A5N8VE60</accession>
<dbReference type="Proteomes" id="UP000325849">
    <property type="component" value="Unassembled WGS sequence"/>
</dbReference>
<dbReference type="EMBL" id="VJZD01000071">
    <property type="protein sequence ID" value="MPY33329.1"/>
    <property type="molecule type" value="Genomic_DNA"/>
</dbReference>
<dbReference type="RefSeq" id="WP_152889582.1">
    <property type="nucleotide sequence ID" value="NZ_JBHJTU010000001.1"/>
</dbReference>
<feature type="region of interest" description="Disordered" evidence="1">
    <location>
        <begin position="1"/>
        <end position="26"/>
    </location>
</feature>
<evidence type="ECO:0000313" key="3">
    <source>
        <dbReference type="Proteomes" id="UP000325849"/>
    </source>
</evidence>